<organism evidence="7 8">
    <name type="scientific">Flammeovirga aprica JL-4</name>
    <dbReference type="NCBI Taxonomy" id="694437"/>
    <lineage>
        <taxon>Bacteria</taxon>
        <taxon>Pseudomonadati</taxon>
        <taxon>Bacteroidota</taxon>
        <taxon>Cytophagia</taxon>
        <taxon>Cytophagales</taxon>
        <taxon>Flammeovirgaceae</taxon>
        <taxon>Flammeovirga</taxon>
    </lineage>
</organism>
<dbReference type="GO" id="GO:0005886">
    <property type="term" value="C:plasma membrane"/>
    <property type="evidence" value="ECO:0007669"/>
    <property type="project" value="UniProtKB-SubCell"/>
</dbReference>
<evidence type="ECO:0000256" key="5">
    <source>
        <dbReference type="ARBA" id="ARBA00023136"/>
    </source>
</evidence>
<dbReference type="PANTHER" id="PTHR10010:SF46">
    <property type="entry name" value="SODIUM-DEPENDENT PHOSPHATE TRANSPORT PROTEIN 2B"/>
    <property type="match status" value="1"/>
</dbReference>
<protein>
    <submittedName>
        <fullName evidence="7">Na/Pi symporter</fullName>
    </submittedName>
</protein>
<comment type="caution">
    <text evidence="7">The sequence shown here is derived from an EMBL/GenBank/DDBJ whole genome shotgun (WGS) entry which is preliminary data.</text>
</comment>
<dbReference type="RefSeq" id="WP_169657989.1">
    <property type="nucleotide sequence ID" value="NZ_JABANE010000047.1"/>
</dbReference>
<feature type="transmembrane region" description="Helical" evidence="6">
    <location>
        <begin position="286"/>
        <end position="310"/>
    </location>
</feature>
<comment type="subcellular location">
    <subcellularLocation>
        <location evidence="1">Cell membrane</location>
        <topology evidence="1">Multi-pass membrane protein</topology>
    </subcellularLocation>
</comment>
<evidence type="ECO:0000256" key="1">
    <source>
        <dbReference type="ARBA" id="ARBA00004651"/>
    </source>
</evidence>
<evidence type="ECO:0000256" key="4">
    <source>
        <dbReference type="ARBA" id="ARBA00022989"/>
    </source>
</evidence>
<sequence>MKQAINNINLENVDYRVIAKKTIFVICAFYLMFISFGTMKFAFTLLGTGLAEELVAVEHNPFIYFFIGLLGAAVFQSSSAVTAIVVGAVGLGKLSLDDAVFIVMGANIGTTVTSTIVALSYIDDKSIFMRALSGAALHDFFNIFAAVIFLPLELTTGFLSNLSQSIASNFFTSDLSLSNTNSRFEGLNIGVDKISHLLFDSLQDYPWVILGISVLMLIVSLKLIGGMTKEVFINNPKATSVNALFKNDAVSLFSGISLTAIVQSSSITSSLIVPLTASKKITLPRAYMFIMGANVGTTITALFAALATGTEFGVEIALTHVLFNVLGVVIFTTVPTLKRIPVWYASKLGFFAAKERIFGFVYLFLLFFVLPFILVWLNT</sequence>
<name>A0A7X9XAJ5_9BACT</name>
<feature type="transmembrane region" description="Helical" evidence="6">
    <location>
        <begin position="134"/>
        <end position="152"/>
    </location>
</feature>
<gene>
    <name evidence="7" type="ORF">HHU12_17275</name>
</gene>
<evidence type="ECO:0000313" key="8">
    <source>
        <dbReference type="Proteomes" id="UP000576082"/>
    </source>
</evidence>
<keyword evidence="4 6" id="KW-1133">Transmembrane helix</keyword>
<evidence type="ECO:0000313" key="7">
    <source>
        <dbReference type="EMBL" id="NME69731.1"/>
    </source>
</evidence>
<keyword evidence="5 6" id="KW-0472">Membrane</keyword>
<dbReference type="AlphaFoldDB" id="A0A7X9XAJ5"/>
<evidence type="ECO:0000256" key="2">
    <source>
        <dbReference type="ARBA" id="ARBA00022475"/>
    </source>
</evidence>
<feature type="transmembrane region" description="Helical" evidence="6">
    <location>
        <begin position="316"/>
        <end position="337"/>
    </location>
</feature>
<dbReference type="Proteomes" id="UP000576082">
    <property type="component" value="Unassembled WGS sequence"/>
</dbReference>
<feature type="transmembrane region" description="Helical" evidence="6">
    <location>
        <begin position="99"/>
        <end position="122"/>
    </location>
</feature>
<evidence type="ECO:0000256" key="3">
    <source>
        <dbReference type="ARBA" id="ARBA00022692"/>
    </source>
</evidence>
<feature type="transmembrane region" description="Helical" evidence="6">
    <location>
        <begin position="357"/>
        <end position="377"/>
    </location>
</feature>
<accession>A0A7X9XAJ5</accession>
<evidence type="ECO:0000256" key="6">
    <source>
        <dbReference type="SAM" id="Phobius"/>
    </source>
</evidence>
<dbReference type="GO" id="GO:0005436">
    <property type="term" value="F:sodium:phosphate symporter activity"/>
    <property type="evidence" value="ECO:0007669"/>
    <property type="project" value="InterPro"/>
</dbReference>
<feature type="transmembrane region" description="Helical" evidence="6">
    <location>
        <begin position="62"/>
        <end position="87"/>
    </location>
</feature>
<dbReference type="Pfam" id="PF02690">
    <property type="entry name" value="Na_Pi_cotrans"/>
    <property type="match status" value="2"/>
</dbReference>
<dbReference type="NCBIfam" id="NF037997">
    <property type="entry name" value="Na_Pi_symport"/>
    <property type="match status" value="1"/>
</dbReference>
<dbReference type="EMBL" id="JABANE010000047">
    <property type="protein sequence ID" value="NME69731.1"/>
    <property type="molecule type" value="Genomic_DNA"/>
</dbReference>
<feature type="transmembrane region" description="Helical" evidence="6">
    <location>
        <begin position="205"/>
        <end position="224"/>
    </location>
</feature>
<keyword evidence="3 6" id="KW-0812">Transmembrane</keyword>
<reference evidence="7 8" key="1">
    <citation type="submission" date="2020-04" db="EMBL/GenBank/DDBJ databases">
        <title>Flammeovirga sp. SR4, a novel species isolated from seawater.</title>
        <authorList>
            <person name="Wang X."/>
        </authorList>
    </citation>
    <scope>NUCLEOTIDE SEQUENCE [LARGE SCALE GENOMIC DNA]</scope>
    <source>
        <strain evidence="7 8">ATCC 23126</strain>
    </source>
</reference>
<keyword evidence="8" id="KW-1185">Reference proteome</keyword>
<dbReference type="InterPro" id="IPR003841">
    <property type="entry name" value="Na/Pi_transpt"/>
</dbReference>
<keyword evidence="2" id="KW-1003">Cell membrane</keyword>
<feature type="transmembrane region" description="Helical" evidence="6">
    <location>
        <begin position="23"/>
        <end position="50"/>
    </location>
</feature>
<proteinExistence type="predicted"/>
<dbReference type="PANTHER" id="PTHR10010">
    <property type="entry name" value="SOLUTE CARRIER FAMILY 34 SODIUM PHOSPHATE , MEMBER 2-RELATED"/>
    <property type="match status" value="1"/>
</dbReference>
<dbReference type="GO" id="GO:0044341">
    <property type="term" value="P:sodium-dependent phosphate transport"/>
    <property type="evidence" value="ECO:0007669"/>
    <property type="project" value="InterPro"/>
</dbReference>